<evidence type="ECO:0000259" key="3">
    <source>
        <dbReference type="Pfam" id="PF01826"/>
    </source>
</evidence>
<proteinExistence type="predicted"/>
<keyword evidence="5" id="KW-1185">Reference proteome</keyword>
<keyword evidence="2" id="KW-0732">Signal</keyword>
<dbReference type="Pfam" id="PF01826">
    <property type="entry name" value="TIL"/>
    <property type="match status" value="1"/>
</dbReference>
<feature type="signal peptide" evidence="2">
    <location>
        <begin position="1"/>
        <end position="18"/>
    </location>
</feature>
<dbReference type="CDD" id="cd19941">
    <property type="entry name" value="TIL"/>
    <property type="match status" value="1"/>
</dbReference>
<dbReference type="EMBL" id="CATQJL010000001">
    <property type="protein sequence ID" value="CAJ0588671.1"/>
    <property type="molecule type" value="Genomic_DNA"/>
</dbReference>
<evidence type="ECO:0000313" key="5">
    <source>
        <dbReference type="Proteomes" id="UP001176961"/>
    </source>
</evidence>
<evidence type="ECO:0000256" key="2">
    <source>
        <dbReference type="SAM" id="SignalP"/>
    </source>
</evidence>
<sequence length="292" mass="31327">MRLLHLVFIAFCLTLASARHNGHHCGVHEEYVECGSGCEPSCGNPKPHCNQHCVSGCQCQKGYFRNAHHQCVESCTIEMVETGCSAMSCSSGMHCEMAPKPCPHQPCQRAPTCVMNSPSPPPPPPVSCSQIQCPMGTACRMVQEPCAPGRACAALHPTCIAMSPPLPPPPPPRPLDCSQVLCAPGMVCQMVQRQCVRPPCHAPEPRCVIPRPAPSPPPTCATTRCPPGTHCDMVVQPCLNGRCPPPLPHCISHPIPPPPPPPPLPVLRAPPEPCQNRCDSHTHKCTIICNKK</sequence>
<dbReference type="SUPFAM" id="SSF57567">
    <property type="entry name" value="Serine protease inhibitors"/>
    <property type="match status" value="1"/>
</dbReference>
<gene>
    <name evidence="4" type="ORF">CYNAS_LOCUS654</name>
</gene>
<keyword evidence="1" id="KW-0646">Protease inhibitor</keyword>
<dbReference type="Gene3D" id="2.10.25.10">
    <property type="entry name" value="Laminin"/>
    <property type="match status" value="1"/>
</dbReference>
<name>A0AA36DJ74_CYLNA</name>
<dbReference type="InterPro" id="IPR002919">
    <property type="entry name" value="TIL_dom"/>
</dbReference>
<organism evidence="4 5">
    <name type="scientific">Cylicocyclus nassatus</name>
    <name type="common">Nematode worm</name>
    <dbReference type="NCBI Taxonomy" id="53992"/>
    <lineage>
        <taxon>Eukaryota</taxon>
        <taxon>Metazoa</taxon>
        <taxon>Ecdysozoa</taxon>
        <taxon>Nematoda</taxon>
        <taxon>Chromadorea</taxon>
        <taxon>Rhabditida</taxon>
        <taxon>Rhabditina</taxon>
        <taxon>Rhabditomorpha</taxon>
        <taxon>Strongyloidea</taxon>
        <taxon>Strongylidae</taxon>
        <taxon>Cylicocyclus</taxon>
    </lineage>
</organism>
<protein>
    <recommendedName>
        <fullName evidence="3">TIL domain-containing protein</fullName>
    </recommendedName>
</protein>
<dbReference type="InterPro" id="IPR036084">
    <property type="entry name" value="Ser_inhib-like_sf"/>
</dbReference>
<evidence type="ECO:0000313" key="4">
    <source>
        <dbReference type="EMBL" id="CAJ0588671.1"/>
    </source>
</evidence>
<reference evidence="4" key="1">
    <citation type="submission" date="2023-07" db="EMBL/GenBank/DDBJ databases">
        <authorList>
            <consortium name="CYATHOMIX"/>
        </authorList>
    </citation>
    <scope>NUCLEOTIDE SEQUENCE</scope>
    <source>
        <strain evidence="4">N/A</strain>
    </source>
</reference>
<keyword evidence="1" id="KW-0722">Serine protease inhibitor</keyword>
<feature type="chain" id="PRO_5041364884" description="TIL domain-containing protein" evidence="2">
    <location>
        <begin position="19"/>
        <end position="292"/>
    </location>
</feature>
<accession>A0AA36DJ74</accession>
<dbReference type="AlphaFoldDB" id="A0AA36DJ74"/>
<dbReference type="Proteomes" id="UP001176961">
    <property type="component" value="Unassembled WGS sequence"/>
</dbReference>
<dbReference type="GO" id="GO:0004867">
    <property type="term" value="F:serine-type endopeptidase inhibitor activity"/>
    <property type="evidence" value="ECO:0007669"/>
    <property type="project" value="UniProtKB-KW"/>
</dbReference>
<evidence type="ECO:0000256" key="1">
    <source>
        <dbReference type="ARBA" id="ARBA00022900"/>
    </source>
</evidence>
<feature type="domain" description="TIL" evidence="3">
    <location>
        <begin position="25"/>
        <end position="74"/>
    </location>
</feature>
<comment type="caution">
    <text evidence="4">The sequence shown here is derived from an EMBL/GenBank/DDBJ whole genome shotgun (WGS) entry which is preliminary data.</text>
</comment>